<name>E8M142_PHOS4</name>
<evidence type="ECO:0000256" key="4">
    <source>
        <dbReference type="SAM" id="Phobius"/>
    </source>
</evidence>
<sequence>MHEVAFESDWVTRFGRLCVKYGVHRLSAICAILCTFVSVVITWSSMVYFDIPRIDYGLIVSTIIPILISYPSFFLVWNLILRLHLAEREMANIANHDPLTQLPNRRCFDQFVGVLLERCRDSEQGGAVFIVDIDHFKQYNDYYGHQQGDVCLQAIARKLEKEIEGLPGMVARFGGEEFVVVLESISASDMQSIGNRLCRTVADEQIPHQASVLTEWVTVSVGGGYSHDIHETQCIDGLISIADKNLYQAKSQGRNTFVG</sequence>
<keyword evidence="4" id="KW-1133">Transmembrane helix</keyword>
<dbReference type="PROSITE" id="PS50887">
    <property type="entry name" value="GGDEF"/>
    <property type="match status" value="1"/>
</dbReference>
<dbReference type="Gene3D" id="3.30.70.270">
    <property type="match status" value="1"/>
</dbReference>
<dbReference type="GO" id="GO:1902201">
    <property type="term" value="P:negative regulation of bacterial-type flagellum-dependent cell motility"/>
    <property type="evidence" value="ECO:0007669"/>
    <property type="project" value="TreeGrafter"/>
</dbReference>
<dbReference type="GO" id="GO:0043709">
    <property type="term" value="P:cell adhesion involved in single-species biofilm formation"/>
    <property type="evidence" value="ECO:0007669"/>
    <property type="project" value="TreeGrafter"/>
</dbReference>
<dbReference type="Proteomes" id="UP000006228">
    <property type="component" value="Unassembled WGS sequence"/>
</dbReference>
<protein>
    <recommendedName>
        <fullName evidence="2">diguanylate cyclase</fullName>
        <ecNumber evidence="2">2.7.7.65</ecNumber>
    </recommendedName>
</protein>
<dbReference type="PANTHER" id="PTHR45138">
    <property type="entry name" value="REGULATORY COMPONENTS OF SENSORY TRANSDUCTION SYSTEM"/>
    <property type="match status" value="1"/>
</dbReference>
<proteinExistence type="predicted"/>
<dbReference type="Pfam" id="PF00990">
    <property type="entry name" value="GGDEF"/>
    <property type="match status" value="1"/>
</dbReference>
<feature type="transmembrane region" description="Helical" evidence="4">
    <location>
        <begin position="58"/>
        <end position="80"/>
    </location>
</feature>
<feature type="domain" description="GGDEF" evidence="5">
    <location>
        <begin position="124"/>
        <end position="259"/>
    </location>
</feature>
<dbReference type="NCBIfam" id="TIGR00254">
    <property type="entry name" value="GGDEF"/>
    <property type="match status" value="1"/>
</dbReference>
<comment type="cofactor">
    <cofactor evidence="1">
        <name>Mg(2+)</name>
        <dbReference type="ChEBI" id="CHEBI:18420"/>
    </cofactor>
</comment>
<gene>
    <name evidence="6" type="ORF">VISI1226_05788</name>
</gene>
<dbReference type="InterPro" id="IPR000160">
    <property type="entry name" value="GGDEF_dom"/>
</dbReference>
<dbReference type="OrthoDB" id="9812260at2"/>
<evidence type="ECO:0000256" key="3">
    <source>
        <dbReference type="ARBA" id="ARBA00034247"/>
    </source>
</evidence>
<reference evidence="6 7" key="1">
    <citation type="journal article" date="2012" name="Int. J. Syst. Evol. Microbiol.">
        <title>Vibrio caribbeanicus sp. nov., isolated from the marine sponge Scleritoderma cyanea.</title>
        <authorList>
            <person name="Hoffmann M."/>
            <person name="Monday S.R."/>
            <person name="Allard M.W."/>
            <person name="Strain E.A."/>
            <person name="Whittaker P."/>
            <person name="Naum M."/>
            <person name="McCarthy P.J."/>
            <person name="Lopez J.V."/>
            <person name="Fischer M."/>
            <person name="Brown E.W."/>
        </authorList>
    </citation>
    <scope>NUCLEOTIDE SEQUENCE [LARGE SCALE GENOMIC DNA]</scope>
    <source>
        <strain evidence="7">DSMZ 21326</strain>
    </source>
</reference>
<dbReference type="CDD" id="cd01949">
    <property type="entry name" value="GGDEF"/>
    <property type="match status" value="1"/>
</dbReference>
<dbReference type="GO" id="GO:0005886">
    <property type="term" value="C:plasma membrane"/>
    <property type="evidence" value="ECO:0007669"/>
    <property type="project" value="TreeGrafter"/>
</dbReference>
<organism evidence="6 7">
    <name type="scientific">Vibrio sinaloensis DSM 21326</name>
    <dbReference type="NCBI Taxonomy" id="945550"/>
    <lineage>
        <taxon>Bacteria</taxon>
        <taxon>Pseudomonadati</taxon>
        <taxon>Pseudomonadota</taxon>
        <taxon>Gammaproteobacteria</taxon>
        <taxon>Vibrionales</taxon>
        <taxon>Vibrionaceae</taxon>
        <taxon>Vibrio</taxon>
        <taxon>Vibrio oreintalis group</taxon>
    </lineage>
</organism>
<dbReference type="eggNOG" id="COG3706">
    <property type="taxonomic scope" value="Bacteria"/>
</dbReference>
<dbReference type="PANTHER" id="PTHR45138:SF9">
    <property type="entry name" value="DIGUANYLATE CYCLASE DGCM-RELATED"/>
    <property type="match status" value="1"/>
</dbReference>
<keyword evidence="4" id="KW-0472">Membrane</keyword>
<dbReference type="RefSeq" id="WP_008072612.1">
    <property type="nucleotide sequence ID" value="NZ_AEVT01000003.1"/>
</dbReference>
<evidence type="ECO:0000256" key="2">
    <source>
        <dbReference type="ARBA" id="ARBA00012528"/>
    </source>
</evidence>
<dbReference type="GeneID" id="95567391"/>
<dbReference type="InterPro" id="IPR043128">
    <property type="entry name" value="Rev_trsase/Diguanyl_cyclase"/>
</dbReference>
<feature type="transmembrane region" description="Helical" evidence="4">
    <location>
        <begin position="26"/>
        <end position="46"/>
    </location>
</feature>
<dbReference type="EMBL" id="AEVT01000003">
    <property type="protein sequence ID" value="EGA72281.1"/>
    <property type="molecule type" value="Genomic_DNA"/>
</dbReference>
<dbReference type="SUPFAM" id="SSF55073">
    <property type="entry name" value="Nucleotide cyclase"/>
    <property type="match status" value="1"/>
</dbReference>
<keyword evidence="4" id="KW-0812">Transmembrane</keyword>
<dbReference type="InterPro" id="IPR050469">
    <property type="entry name" value="Diguanylate_Cyclase"/>
</dbReference>
<dbReference type="GO" id="GO:0052621">
    <property type="term" value="F:diguanylate cyclase activity"/>
    <property type="evidence" value="ECO:0007669"/>
    <property type="project" value="UniProtKB-EC"/>
</dbReference>
<dbReference type="SMART" id="SM00267">
    <property type="entry name" value="GGDEF"/>
    <property type="match status" value="1"/>
</dbReference>
<evidence type="ECO:0000313" key="6">
    <source>
        <dbReference type="EMBL" id="EGA72281.1"/>
    </source>
</evidence>
<evidence type="ECO:0000259" key="5">
    <source>
        <dbReference type="PROSITE" id="PS50887"/>
    </source>
</evidence>
<dbReference type="FunFam" id="3.30.70.270:FF:000001">
    <property type="entry name" value="Diguanylate cyclase domain protein"/>
    <property type="match status" value="1"/>
</dbReference>
<accession>E8M142</accession>
<evidence type="ECO:0000313" key="7">
    <source>
        <dbReference type="Proteomes" id="UP000006228"/>
    </source>
</evidence>
<evidence type="ECO:0000256" key="1">
    <source>
        <dbReference type="ARBA" id="ARBA00001946"/>
    </source>
</evidence>
<comment type="caution">
    <text evidence="6">The sequence shown here is derived from an EMBL/GenBank/DDBJ whole genome shotgun (WGS) entry which is preliminary data.</text>
</comment>
<dbReference type="EC" id="2.7.7.65" evidence="2"/>
<dbReference type="AlphaFoldDB" id="E8M142"/>
<dbReference type="InterPro" id="IPR029787">
    <property type="entry name" value="Nucleotide_cyclase"/>
</dbReference>
<comment type="catalytic activity">
    <reaction evidence="3">
        <text>2 GTP = 3',3'-c-di-GMP + 2 diphosphate</text>
        <dbReference type="Rhea" id="RHEA:24898"/>
        <dbReference type="ChEBI" id="CHEBI:33019"/>
        <dbReference type="ChEBI" id="CHEBI:37565"/>
        <dbReference type="ChEBI" id="CHEBI:58805"/>
        <dbReference type="EC" id="2.7.7.65"/>
    </reaction>
</comment>